<keyword evidence="6" id="KW-0333">Golgi apparatus</keyword>
<keyword evidence="8" id="KW-1133">Transmembrane helix</keyword>
<evidence type="ECO:0000256" key="4">
    <source>
        <dbReference type="ARBA" id="ARBA00010988"/>
    </source>
</evidence>
<dbReference type="InterPro" id="IPR018361">
    <property type="entry name" value="Caveolin_CS"/>
</dbReference>
<feature type="transmembrane region" description="Helical" evidence="8">
    <location>
        <begin position="235"/>
        <end position="255"/>
    </location>
</feature>
<evidence type="ECO:0000256" key="3">
    <source>
        <dbReference type="ARBA" id="ARBA00004543"/>
    </source>
</evidence>
<dbReference type="AlphaFoldDB" id="A0A8C1Z7L7"/>
<name>A0A8C1Z7L7_CYPCA</name>
<proteinExistence type="inferred from homology"/>
<evidence type="ECO:0000313" key="10">
    <source>
        <dbReference type="Proteomes" id="UP000694700"/>
    </source>
</evidence>
<evidence type="ECO:0000256" key="5">
    <source>
        <dbReference type="ARBA" id="ARBA00022475"/>
    </source>
</evidence>
<evidence type="ECO:0000256" key="1">
    <source>
        <dbReference type="ARBA" id="ARBA00004202"/>
    </source>
</evidence>
<keyword evidence="7 8" id="KW-0472">Membrane</keyword>
<dbReference type="Ensembl" id="ENSCCRT00015061278.1">
    <property type="protein sequence ID" value="ENSCCRP00015059328.1"/>
    <property type="gene ID" value="ENSCCRG00015024322.1"/>
</dbReference>
<dbReference type="GO" id="GO:0005901">
    <property type="term" value="C:caveola"/>
    <property type="evidence" value="ECO:0007669"/>
    <property type="project" value="UniProtKB-SubCell"/>
</dbReference>
<reference evidence="9" key="1">
    <citation type="submission" date="2025-08" db="UniProtKB">
        <authorList>
            <consortium name="Ensembl"/>
        </authorList>
    </citation>
    <scope>IDENTIFICATION</scope>
</reference>
<keyword evidence="5" id="KW-1003">Cell membrane</keyword>
<dbReference type="GO" id="GO:0051480">
    <property type="term" value="P:regulation of cytosolic calcium ion concentration"/>
    <property type="evidence" value="ECO:0007669"/>
    <property type="project" value="TreeGrafter"/>
</dbReference>
<evidence type="ECO:0000256" key="2">
    <source>
        <dbReference type="ARBA" id="ARBA00004395"/>
    </source>
</evidence>
<dbReference type="PANTHER" id="PTHR10844">
    <property type="entry name" value="CAVEOLIN"/>
    <property type="match status" value="1"/>
</dbReference>
<evidence type="ECO:0000256" key="6">
    <source>
        <dbReference type="ARBA" id="ARBA00023034"/>
    </source>
</evidence>
<dbReference type="Proteomes" id="UP000694700">
    <property type="component" value="Unplaced"/>
</dbReference>
<dbReference type="PROSITE" id="PS01210">
    <property type="entry name" value="CAVEOLIN"/>
    <property type="match status" value="1"/>
</dbReference>
<evidence type="ECO:0000313" key="9">
    <source>
        <dbReference type="Ensembl" id="ENSCCRP00015059328.1"/>
    </source>
</evidence>
<dbReference type="InterPro" id="IPR001612">
    <property type="entry name" value="Caveolin"/>
</dbReference>
<sequence length="258" mass="29152">MHQWGLVSSHRGLFGNACQGTVTFLIYPISLFQLQDSTPALHSQCVCVRACETVYSCFDAVGEPLYDLTTFILMTGTMMRSMDVRETEIDLRDAGDGEDDEGQQTWKTQLETVLEEEEEEDVISTQSDTRPLINERDPRQINDCLKVSFEDVIAEPVSVRSGDRVWIWSHALFEVSRVWFYRIITAVLAVPVSLLAGILFAILSFAHIWFFTPCVQVVLINTGWLQTLWSSVLDIIILPFFQSVAKCCSGISVVLTRE</sequence>
<dbReference type="GO" id="GO:0005925">
    <property type="term" value="C:focal adhesion"/>
    <property type="evidence" value="ECO:0007669"/>
    <property type="project" value="TreeGrafter"/>
</dbReference>
<keyword evidence="8" id="KW-0812">Transmembrane</keyword>
<feature type="transmembrane region" description="Helical" evidence="8">
    <location>
        <begin position="208"/>
        <end position="229"/>
    </location>
</feature>
<protein>
    <submittedName>
        <fullName evidence="9">Zgc:172270</fullName>
    </submittedName>
</protein>
<organism evidence="9 10">
    <name type="scientific">Cyprinus carpio</name>
    <name type="common">Common carp</name>
    <dbReference type="NCBI Taxonomy" id="7962"/>
    <lineage>
        <taxon>Eukaryota</taxon>
        <taxon>Metazoa</taxon>
        <taxon>Chordata</taxon>
        <taxon>Craniata</taxon>
        <taxon>Vertebrata</taxon>
        <taxon>Euteleostomi</taxon>
        <taxon>Actinopterygii</taxon>
        <taxon>Neopterygii</taxon>
        <taxon>Teleostei</taxon>
        <taxon>Ostariophysi</taxon>
        <taxon>Cypriniformes</taxon>
        <taxon>Cyprinidae</taxon>
        <taxon>Cyprininae</taxon>
        <taxon>Cyprinus</taxon>
    </lineage>
</organism>
<dbReference type="Pfam" id="PF01146">
    <property type="entry name" value="Caveolin"/>
    <property type="match status" value="1"/>
</dbReference>
<dbReference type="GO" id="GO:0042383">
    <property type="term" value="C:sarcolemma"/>
    <property type="evidence" value="ECO:0007669"/>
    <property type="project" value="TreeGrafter"/>
</dbReference>
<feature type="transmembrane region" description="Helical" evidence="8">
    <location>
        <begin position="179"/>
        <end position="201"/>
    </location>
</feature>
<dbReference type="GO" id="GO:0060090">
    <property type="term" value="F:molecular adaptor activity"/>
    <property type="evidence" value="ECO:0007669"/>
    <property type="project" value="TreeGrafter"/>
</dbReference>
<comment type="subcellular location">
    <subcellularLocation>
        <location evidence="1">Cell membrane</location>
        <topology evidence="1">Peripheral membrane protein</topology>
    </subcellularLocation>
    <subcellularLocation>
        <location evidence="2">Golgi apparatus membrane</location>
        <topology evidence="2">Peripheral membrane protein</topology>
    </subcellularLocation>
    <subcellularLocation>
        <location evidence="3">Membrane</location>
        <location evidence="3">Caveola</location>
        <topology evidence="3">Peripheral membrane protein</topology>
    </subcellularLocation>
</comment>
<dbReference type="GO" id="GO:0070836">
    <property type="term" value="P:caveola assembly"/>
    <property type="evidence" value="ECO:0007669"/>
    <property type="project" value="InterPro"/>
</dbReference>
<comment type="similarity">
    <text evidence="4">Belongs to the caveolin family.</text>
</comment>
<dbReference type="GO" id="GO:0000139">
    <property type="term" value="C:Golgi membrane"/>
    <property type="evidence" value="ECO:0007669"/>
    <property type="project" value="UniProtKB-SubCell"/>
</dbReference>
<dbReference type="GO" id="GO:0030154">
    <property type="term" value="P:cell differentiation"/>
    <property type="evidence" value="ECO:0007669"/>
    <property type="project" value="TreeGrafter"/>
</dbReference>
<evidence type="ECO:0000256" key="8">
    <source>
        <dbReference type="SAM" id="Phobius"/>
    </source>
</evidence>
<evidence type="ECO:0000256" key="7">
    <source>
        <dbReference type="ARBA" id="ARBA00023136"/>
    </source>
</evidence>
<accession>A0A8C1Z7L7</accession>
<dbReference type="PANTHER" id="PTHR10844:SF29">
    <property type="entry name" value="CAVEOLIN"/>
    <property type="match status" value="1"/>
</dbReference>